<dbReference type="InterPro" id="IPR001405">
    <property type="entry name" value="UPF0758"/>
</dbReference>
<evidence type="ECO:0000256" key="6">
    <source>
        <dbReference type="ARBA" id="ARBA00023049"/>
    </source>
</evidence>
<dbReference type="CDD" id="cd08071">
    <property type="entry name" value="MPN_DUF2466"/>
    <property type="match status" value="1"/>
</dbReference>
<evidence type="ECO:0000256" key="4">
    <source>
        <dbReference type="ARBA" id="ARBA00022801"/>
    </source>
</evidence>
<dbReference type="AlphaFoldDB" id="A0A2P6MHN6"/>
<evidence type="ECO:0000256" key="3">
    <source>
        <dbReference type="ARBA" id="ARBA00022723"/>
    </source>
</evidence>
<dbReference type="InterPro" id="IPR037518">
    <property type="entry name" value="MPN"/>
</dbReference>
<proteinExistence type="inferred from homology"/>
<evidence type="ECO:0000256" key="5">
    <source>
        <dbReference type="ARBA" id="ARBA00022833"/>
    </source>
</evidence>
<dbReference type="PANTHER" id="PTHR30471:SF3">
    <property type="entry name" value="UPF0758 PROTEIN YEES-RELATED"/>
    <property type="match status" value="1"/>
</dbReference>
<dbReference type="InterPro" id="IPR025657">
    <property type="entry name" value="RadC_JAB"/>
</dbReference>
<comment type="similarity">
    <text evidence="1">Belongs to the UPF0758 family.</text>
</comment>
<organism evidence="8 9">
    <name type="scientific">Alkalicoccus urumqiensis</name>
    <name type="common">Bacillus urumqiensis</name>
    <dbReference type="NCBI Taxonomy" id="1548213"/>
    <lineage>
        <taxon>Bacteria</taxon>
        <taxon>Bacillati</taxon>
        <taxon>Bacillota</taxon>
        <taxon>Bacilli</taxon>
        <taxon>Bacillales</taxon>
        <taxon>Bacillaceae</taxon>
        <taxon>Alkalicoccus</taxon>
    </lineage>
</organism>
<keyword evidence="4" id="KW-0378">Hydrolase</keyword>
<dbReference type="Proteomes" id="UP000243650">
    <property type="component" value="Unassembled WGS sequence"/>
</dbReference>
<dbReference type="GO" id="GO:0006508">
    <property type="term" value="P:proteolysis"/>
    <property type="evidence" value="ECO:0007669"/>
    <property type="project" value="UniProtKB-KW"/>
</dbReference>
<dbReference type="GO" id="GO:0046872">
    <property type="term" value="F:metal ion binding"/>
    <property type="evidence" value="ECO:0007669"/>
    <property type="project" value="UniProtKB-KW"/>
</dbReference>
<keyword evidence="2" id="KW-0645">Protease</keyword>
<evidence type="ECO:0000313" key="9">
    <source>
        <dbReference type="Proteomes" id="UP000243650"/>
    </source>
</evidence>
<dbReference type="PROSITE" id="PS50249">
    <property type="entry name" value="MPN"/>
    <property type="match status" value="1"/>
</dbReference>
<dbReference type="Pfam" id="PF04002">
    <property type="entry name" value="RadC"/>
    <property type="match status" value="1"/>
</dbReference>
<name>A0A2P6MHN6_ALKUR</name>
<accession>A0A2P6MHN6</accession>
<dbReference type="PANTHER" id="PTHR30471">
    <property type="entry name" value="DNA REPAIR PROTEIN RADC"/>
    <property type="match status" value="1"/>
</dbReference>
<evidence type="ECO:0000259" key="7">
    <source>
        <dbReference type="PROSITE" id="PS50249"/>
    </source>
</evidence>
<gene>
    <name evidence="8" type="ORF">C6I21_07860</name>
</gene>
<evidence type="ECO:0000256" key="1">
    <source>
        <dbReference type="ARBA" id="ARBA00010243"/>
    </source>
</evidence>
<keyword evidence="9" id="KW-1185">Reference proteome</keyword>
<keyword evidence="3" id="KW-0479">Metal-binding</keyword>
<comment type="caution">
    <text evidence="8">The sequence shown here is derived from an EMBL/GenBank/DDBJ whole genome shotgun (WGS) entry which is preliminary data.</text>
</comment>
<feature type="domain" description="MPN" evidence="7">
    <location>
        <begin position="60"/>
        <end position="182"/>
    </location>
</feature>
<sequence>MGTLPFLGSVLFCVLPLEPEGARLMTTPRENQTTNSSAKRISLERIQLLREGRLLYADRKVRSPADAEVIFRRYLGRPDRERLAVLTVNAKQEPTSLTTAHIGTFTESVLHPREIVKNAVLHNAQGMLLCHYHPSDDATPSEDDIRVTERLEKACQVLGIELQDHLILGEERCTSLYEKEVLRRRGESFESV</sequence>
<dbReference type="EMBL" id="PVNS01000006">
    <property type="protein sequence ID" value="PRO65804.1"/>
    <property type="molecule type" value="Genomic_DNA"/>
</dbReference>
<keyword evidence="6" id="KW-0482">Metalloprotease</keyword>
<keyword evidence="5" id="KW-0862">Zinc</keyword>
<protein>
    <submittedName>
        <fullName evidence="8">DNA repair protein RadC</fullName>
    </submittedName>
</protein>
<dbReference type="Gene3D" id="3.40.140.10">
    <property type="entry name" value="Cytidine Deaminase, domain 2"/>
    <property type="match status" value="1"/>
</dbReference>
<evidence type="ECO:0000313" key="8">
    <source>
        <dbReference type="EMBL" id="PRO65804.1"/>
    </source>
</evidence>
<reference evidence="8 9" key="1">
    <citation type="submission" date="2018-03" db="EMBL/GenBank/DDBJ databases">
        <title>Bacillus urumqiensis sp. nov., a moderately haloalkaliphilic bacterium isolated from a salt lake.</title>
        <authorList>
            <person name="Zhao B."/>
            <person name="Liao Z."/>
        </authorList>
    </citation>
    <scope>NUCLEOTIDE SEQUENCE [LARGE SCALE GENOMIC DNA]</scope>
    <source>
        <strain evidence="8 9">BZ-SZ-XJ18</strain>
    </source>
</reference>
<dbReference type="OrthoDB" id="9804482at2"/>
<evidence type="ECO:0000256" key="2">
    <source>
        <dbReference type="ARBA" id="ARBA00022670"/>
    </source>
</evidence>
<dbReference type="GO" id="GO:0008237">
    <property type="term" value="F:metallopeptidase activity"/>
    <property type="evidence" value="ECO:0007669"/>
    <property type="project" value="UniProtKB-KW"/>
</dbReference>